<proteinExistence type="predicted"/>
<comment type="caution">
    <text evidence="1">The sequence shown here is derived from an EMBL/GenBank/DDBJ whole genome shotgun (WGS) entry which is preliminary data.</text>
</comment>
<gene>
    <name evidence="1" type="ORF">B0F88_11926</name>
</gene>
<dbReference type="AlphaFoldDB" id="A0A2S6GKF3"/>
<keyword evidence="2" id="KW-1185">Reference proteome</keyword>
<organism evidence="1 2">
    <name type="scientific">Methylobacter tundripaludum</name>
    <dbReference type="NCBI Taxonomy" id="173365"/>
    <lineage>
        <taxon>Bacteria</taxon>
        <taxon>Pseudomonadati</taxon>
        <taxon>Pseudomonadota</taxon>
        <taxon>Gammaproteobacteria</taxon>
        <taxon>Methylococcales</taxon>
        <taxon>Methylococcaceae</taxon>
        <taxon>Methylobacter</taxon>
    </lineage>
</organism>
<dbReference type="RefSeq" id="WP_104425166.1">
    <property type="nucleotide sequence ID" value="NZ_PTIY01000019.1"/>
</dbReference>
<evidence type="ECO:0000313" key="2">
    <source>
        <dbReference type="Proteomes" id="UP000238071"/>
    </source>
</evidence>
<dbReference type="EMBL" id="PTIY01000019">
    <property type="protein sequence ID" value="PPK65724.1"/>
    <property type="molecule type" value="Genomic_DNA"/>
</dbReference>
<name>A0A2S6GKF3_9GAMM</name>
<dbReference type="Proteomes" id="UP000238071">
    <property type="component" value="Unassembled WGS sequence"/>
</dbReference>
<protein>
    <submittedName>
        <fullName evidence="1">Uncharacterized protein</fullName>
    </submittedName>
</protein>
<reference evidence="1 2" key="1">
    <citation type="submission" date="2018-02" db="EMBL/GenBank/DDBJ databases">
        <title>Subsurface microbial communities from deep shales in Ohio and West Virginia, USA.</title>
        <authorList>
            <person name="Wrighton K."/>
        </authorList>
    </citation>
    <scope>NUCLEOTIDE SEQUENCE [LARGE SCALE GENOMIC DNA]</scope>
    <source>
        <strain evidence="1 2">OWC-G53F</strain>
    </source>
</reference>
<dbReference type="OrthoDB" id="9076234at2"/>
<evidence type="ECO:0000313" key="1">
    <source>
        <dbReference type="EMBL" id="PPK65724.1"/>
    </source>
</evidence>
<accession>A0A2S6GKF3</accession>
<sequence length="320" mass="36892">MTDQPFQLDGQQLAKICKHTLPDPDDELLLSKLQSLNPGYPIRLAKTGEEWYRLGGIVDMDGNRIANNLVEWTERTYIECGKNLQTLIEHAREHKLIATRQTGNTLHFVVQTGSKAEQFVQIDIDKTHESSDRLLVGEHNPPEDLEEFIDPLEPECVETFCIGTSRYSYRRKTDVPVFMDEINKYHITEHPVQRFMDDWNRSSAQQKAALSNDWIVRPFRHTGRFGEQIINVELINTQQKNLPQLEDISGKKGTPLHNLLTRFDRQAGYPFAWFFYMVKGKLVSPHSGVAVFKDVSGDFSYLPERDVAVLKDWIDTPYSV</sequence>